<dbReference type="Pfam" id="PF04016">
    <property type="entry name" value="DUF364"/>
    <property type="match status" value="1"/>
</dbReference>
<accession>A0A5D6WMK0</accession>
<feature type="domain" description="Putative heavy-metal chelation" evidence="1">
    <location>
        <begin position="145"/>
        <end position="235"/>
    </location>
</feature>
<gene>
    <name evidence="2" type="ORF">FZ041_09215</name>
</gene>
<protein>
    <recommendedName>
        <fullName evidence="1">Putative heavy-metal chelation domain-containing protein</fullName>
    </recommendedName>
</protein>
<evidence type="ECO:0000313" key="2">
    <source>
        <dbReference type="EMBL" id="TYZ28108.1"/>
    </source>
</evidence>
<evidence type="ECO:0000259" key="1">
    <source>
        <dbReference type="Pfam" id="PF04016"/>
    </source>
</evidence>
<organism evidence="2 3">
    <name type="scientific">Selenomonas caprae</name>
    <dbReference type="NCBI Taxonomy" id="2606905"/>
    <lineage>
        <taxon>Bacteria</taxon>
        <taxon>Bacillati</taxon>
        <taxon>Bacillota</taxon>
        <taxon>Negativicutes</taxon>
        <taxon>Selenomonadales</taxon>
        <taxon>Selenomonadaceae</taxon>
        <taxon>Selenomonas</taxon>
    </lineage>
</organism>
<dbReference type="AlphaFoldDB" id="A0A5D6WMK0"/>
<comment type="caution">
    <text evidence="2">The sequence shown here is derived from an EMBL/GenBank/DDBJ whole genome shotgun (WGS) entry which is preliminary data.</text>
</comment>
<keyword evidence="3" id="KW-1185">Reference proteome</keyword>
<proteinExistence type="predicted"/>
<dbReference type="RefSeq" id="WP_149189346.1">
    <property type="nucleotide sequence ID" value="NZ_VTOZ01000018.1"/>
</dbReference>
<evidence type="ECO:0000313" key="3">
    <source>
        <dbReference type="Proteomes" id="UP000322783"/>
    </source>
</evidence>
<dbReference type="InterPro" id="IPR007161">
    <property type="entry name" value="DUF364"/>
</dbReference>
<dbReference type="Gene3D" id="3.40.50.11590">
    <property type="match status" value="1"/>
</dbReference>
<reference evidence="2 3" key="1">
    <citation type="submission" date="2019-08" db="EMBL/GenBank/DDBJ databases">
        <title>Selenomonas sp. mPRGC5 and Selenomonas sp. mPRGC8 isolated from ruminal fluid of dairy goat (Capra hircus).</title>
        <authorList>
            <person name="Poothong S."/>
            <person name="Nuengjamnong C."/>
            <person name="Tanasupawat S."/>
        </authorList>
    </citation>
    <scope>NUCLEOTIDE SEQUENCE [LARGE SCALE GENOMIC DNA]</scope>
    <source>
        <strain evidence="3">mPRGC8</strain>
    </source>
</reference>
<dbReference type="EMBL" id="VTOZ01000018">
    <property type="protein sequence ID" value="TYZ28108.1"/>
    <property type="molecule type" value="Genomic_DNA"/>
</dbReference>
<name>A0A5D6WMK0_9FIRM</name>
<dbReference type="SUPFAM" id="SSF159713">
    <property type="entry name" value="Dhaf3308-like"/>
    <property type="match status" value="1"/>
</dbReference>
<sequence>MTQEKLYQTLRARFAVVLQRYHIQDDAIDIVCRALTPAEAIGANVKRHDFPILTGKDVMIQAEYRGYKGQAFTDAPAEYHGPLKEILCMDIEGSRHDRSLFLAAVNAVMASIGLCTGTSHCHNDGPEQCAADISAYLREYYPCVKRIAQVGFQPAILEMLAKSPYEVRVLDLNPQNIGQVKSGITIEDGADQAVKDDIIHNYADIIFCTGSTLANGTIVDYLDIQPEVHFFGITAAGACALLGWKRLCFAHRYMG</sequence>
<dbReference type="Proteomes" id="UP000322783">
    <property type="component" value="Unassembled WGS sequence"/>
</dbReference>